<gene>
    <name evidence="3" type="ORF">AM571_CH01233</name>
</gene>
<dbReference type="InterPro" id="IPR011008">
    <property type="entry name" value="Dimeric_a/b-barrel"/>
</dbReference>
<evidence type="ECO:0000256" key="1">
    <source>
        <dbReference type="ARBA" id="ARBA00007689"/>
    </source>
</evidence>
<feature type="domain" description="YCII-related" evidence="2">
    <location>
        <begin position="1"/>
        <end position="115"/>
    </location>
</feature>
<name>A0A1L5P1P1_RHIET</name>
<proteinExistence type="inferred from homology"/>
<organism evidence="3 4">
    <name type="scientific">Rhizobium etli 8C-3</name>
    <dbReference type="NCBI Taxonomy" id="538025"/>
    <lineage>
        <taxon>Bacteria</taxon>
        <taxon>Pseudomonadati</taxon>
        <taxon>Pseudomonadota</taxon>
        <taxon>Alphaproteobacteria</taxon>
        <taxon>Hyphomicrobiales</taxon>
        <taxon>Rhizobiaceae</taxon>
        <taxon>Rhizobium/Agrobacterium group</taxon>
        <taxon>Rhizobium</taxon>
    </lineage>
</organism>
<dbReference type="RefSeq" id="WP_074060666.1">
    <property type="nucleotide sequence ID" value="NZ_CP017241.1"/>
</dbReference>
<dbReference type="SUPFAM" id="SSF54909">
    <property type="entry name" value="Dimeric alpha+beta barrel"/>
    <property type="match status" value="1"/>
</dbReference>
<dbReference type="EMBL" id="CP017241">
    <property type="protein sequence ID" value="APO74070.1"/>
    <property type="molecule type" value="Genomic_DNA"/>
</dbReference>
<dbReference type="Pfam" id="PF03795">
    <property type="entry name" value="YCII"/>
    <property type="match status" value="1"/>
</dbReference>
<dbReference type="PANTHER" id="PTHR35174:SF3">
    <property type="entry name" value="BLL7171 PROTEIN"/>
    <property type="match status" value="1"/>
</dbReference>
<evidence type="ECO:0000313" key="3">
    <source>
        <dbReference type="EMBL" id="APO74070.1"/>
    </source>
</evidence>
<comment type="similarity">
    <text evidence="1">Belongs to the YciI family.</text>
</comment>
<evidence type="ECO:0000259" key="2">
    <source>
        <dbReference type="Pfam" id="PF03795"/>
    </source>
</evidence>
<dbReference type="InterPro" id="IPR005545">
    <property type="entry name" value="YCII"/>
</dbReference>
<dbReference type="Proteomes" id="UP000185109">
    <property type="component" value="Chromosome"/>
</dbReference>
<dbReference type="PANTHER" id="PTHR35174">
    <property type="entry name" value="BLL7171 PROTEIN-RELATED"/>
    <property type="match status" value="1"/>
</dbReference>
<reference evidence="3 4" key="1">
    <citation type="submission" date="2016-09" db="EMBL/GenBank/DDBJ databases">
        <title>The complete genome sequences of Rhizobium gallicum, symbiovars gallicum and phaseoli, symbionts associated to common bean (Phaseolus vulgaris).</title>
        <authorList>
            <person name="Bustos P."/>
            <person name="Santamaria R.I."/>
            <person name="Perez-Carrascal O.M."/>
            <person name="Juarez S."/>
            <person name="Lozano L."/>
            <person name="Martinez-Flores I."/>
            <person name="Martinez-Romero E."/>
            <person name="Cevallos M."/>
            <person name="Romero D."/>
            <person name="Davila G."/>
            <person name="Gonzalez V."/>
        </authorList>
    </citation>
    <scope>NUCLEOTIDE SEQUENCE [LARGE SCALE GENOMIC DNA]</scope>
    <source>
        <strain evidence="3 4">8C-3</strain>
    </source>
</reference>
<dbReference type="Gene3D" id="3.30.70.1060">
    <property type="entry name" value="Dimeric alpha+beta barrel"/>
    <property type="match status" value="1"/>
</dbReference>
<protein>
    <submittedName>
        <fullName evidence="3">YciI-related domain-containing protein</fullName>
    </submittedName>
</protein>
<accession>A0A1L5P1P1</accession>
<sequence>MKYLCQGWFGPSALERMRKEEKTSLDRDLPGYEGDLVACGHMIRAEPLQSQMSAVTSHVRNGMVSVTDGPYVETKEQIGGLSLIEANDLSDAIRVPAGIRLAKFGSIEIHPVHTFD</sequence>
<evidence type="ECO:0000313" key="4">
    <source>
        <dbReference type="Proteomes" id="UP000185109"/>
    </source>
</evidence>
<dbReference type="AlphaFoldDB" id="A0A1L5P1P1"/>